<reference evidence="2 3" key="1">
    <citation type="submission" date="2020-08" db="EMBL/GenBank/DDBJ databases">
        <authorList>
            <person name="Koutsovoulos G."/>
            <person name="Danchin GJ E."/>
        </authorList>
    </citation>
    <scope>NUCLEOTIDE SEQUENCE [LARGE SCALE GENOMIC DNA]</scope>
</reference>
<protein>
    <submittedName>
        <fullName evidence="2">Uncharacterized protein</fullName>
    </submittedName>
</protein>
<evidence type="ECO:0000313" key="3">
    <source>
        <dbReference type="Proteomes" id="UP000580250"/>
    </source>
</evidence>
<feature type="signal peptide" evidence="1">
    <location>
        <begin position="1"/>
        <end position="19"/>
    </location>
</feature>
<accession>A0A6V7WUG2</accession>
<name>A0A6V7WUG2_MELEN</name>
<dbReference type="AlphaFoldDB" id="A0A6V7WUG2"/>
<evidence type="ECO:0000313" key="2">
    <source>
        <dbReference type="EMBL" id="CAD2190709.1"/>
    </source>
</evidence>
<organism evidence="2 3">
    <name type="scientific">Meloidogyne enterolobii</name>
    <name type="common">Root-knot nematode worm</name>
    <name type="synonym">Meloidogyne mayaguensis</name>
    <dbReference type="NCBI Taxonomy" id="390850"/>
    <lineage>
        <taxon>Eukaryota</taxon>
        <taxon>Metazoa</taxon>
        <taxon>Ecdysozoa</taxon>
        <taxon>Nematoda</taxon>
        <taxon>Chromadorea</taxon>
        <taxon>Rhabditida</taxon>
        <taxon>Tylenchina</taxon>
        <taxon>Tylenchomorpha</taxon>
        <taxon>Tylenchoidea</taxon>
        <taxon>Meloidogynidae</taxon>
        <taxon>Meloidogyninae</taxon>
        <taxon>Meloidogyne</taxon>
    </lineage>
</organism>
<keyword evidence="1" id="KW-0732">Signal</keyword>
<evidence type="ECO:0000256" key="1">
    <source>
        <dbReference type="SAM" id="SignalP"/>
    </source>
</evidence>
<feature type="chain" id="PRO_5028151342" evidence="1">
    <location>
        <begin position="20"/>
        <end position="150"/>
    </location>
</feature>
<sequence length="150" mass="17225">MNFYSLILIQLTIIYVLNCLTEMEGKTSILPTKNTTTKTNITKTIKKFRPQKRTKILLFNTTNKPKESFETSNKTFINKQAFNNITKNTIQPRIKNKTIIANNKISNGTKNMNLNKTIKKTQQSGRMVNTTVRMSSNVCKLSIELNLIFC</sequence>
<dbReference type="EMBL" id="CAJEWN010000828">
    <property type="protein sequence ID" value="CAD2190709.1"/>
    <property type="molecule type" value="Genomic_DNA"/>
</dbReference>
<comment type="caution">
    <text evidence="2">The sequence shown here is derived from an EMBL/GenBank/DDBJ whole genome shotgun (WGS) entry which is preliminary data.</text>
</comment>
<gene>
    <name evidence="2" type="ORF">MENT_LOCUS43518</name>
</gene>
<proteinExistence type="predicted"/>
<dbReference type="Proteomes" id="UP000580250">
    <property type="component" value="Unassembled WGS sequence"/>
</dbReference>